<evidence type="ECO:0000313" key="2">
    <source>
        <dbReference type="EMBL" id="CAI0431863.1"/>
    </source>
</evidence>
<dbReference type="EMBL" id="CAMGYJ010000006">
    <property type="protein sequence ID" value="CAI0431863.1"/>
    <property type="molecule type" value="Genomic_DNA"/>
</dbReference>
<keyword evidence="3" id="KW-1185">Reference proteome</keyword>
<feature type="compositionally biased region" description="Low complexity" evidence="1">
    <location>
        <begin position="41"/>
        <end position="60"/>
    </location>
</feature>
<gene>
    <name evidence="2" type="ORF">LITE_LOCUS23194</name>
</gene>
<accession>A0AAV0LFQ9</accession>
<evidence type="ECO:0000256" key="1">
    <source>
        <dbReference type="SAM" id="MobiDB-lite"/>
    </source>
</evidence>
<reference evidence="2" key="1">
    <citation type="submission" date="2022-08" db="EMBL/GenBank/DDBJ databases">
        <authorList>
            <person name="Gutierrez-Valencia J."/>
        </authorList>
    </citation>
    <scope>NUCLEOTIDE SEQUENCE</scope>
</reference>
<name>A0AAV0LFQ9_9ROSI</name>
<dbReference type="Proteomes" id="UP001154282">
    <property type="component" value="Unassembled WGS sequence"/>
</dbReference>
<evidence type="ECO:0000313" key="3">
    <source>
        <dbReference type="Proteomes" id="UP001154282"/>
    </source>
</evidence>
<organism evidence="2 3">
    <name type="scientific">Linum tenue</name>
    <dbReference type="NCBI Taxonomy" id="586396"/>
    <lineage>
        <taxon>Eukaryota</taxon>
        <taxon>Viridiplantae</taxon>
        <taxon>Streptophyta</taxon>
        <taxon>Embryophyta</taxon>
        <taxon>Tracheophyta</taxon>
        <taxon>Spermatophyta</taxon>
        <taxon>Magnoliopsida</taxon>
        <taxon>eudicotyledons</taxon>
        <taxon>Gunneridae</taxon>
        <taxon>Pentapetalae</taxon>
        <taxon>rosids</taxon>
        <taxon>fabids</taxon>
        <taxon>Malpighiales</taxon>
        <taxon>Linaceae</taxon>
        <taxon>Linum</taxon>
    </lineage>
</organism>
<proteinExistence type="predicted"/>
<protein>
    <submittedName>
        <fullName evidence="2">Uncharacterized protein</fullName>
    </submittedName>
</protein>
<dbReference type="AlphaFoldDB" id="A0AAV0LFQ9"/>
<feature type="region of interest" description="Disordered" evidence="1">
    <location>
        <begin position="36"/>
        <end position="88"/>
    </location>
</feature>
<comment type="caution">
    <text evidence="2">The sequence shown here is derived from an EMBL/GenBank/DDBJ whole genome shotgun (WGS) entry which is preliminary data.</text>
</comment>
<sequence length="115" mass="12952">MVILATKVSMHDKVFSMVKEKIVELTKLTFQSLQTQETEQTVPVGTTSTSPSLSAAASTTNENDKYANVKGFKARHDPWKSKKRPKGGLEIVLERARKQRIDEQAANKRYKSNNE</sequence>